<evidence type="ECO:0000256" key="5">
    <source>
        <dbReference type="ARBA" id="ARBA00022692"/>
    </source>
</evidence>
<dbReference type="Pfam" id="PF02321">
    <property type="entry name" value="OEP"/>
    <property type="match status" value="2"/>
</dbReference>
<evidence type="ECO:0000313" key="10">
    <source>
        <dbReference type="EMBL" id="MFC3230177.1"/>
    </source>
</evidence>
<reference evidence="11" key="1">
    <citation type="journal article" date="2019" name="Int. J. Syst. Evol. Microbiol.">
        <title>The Global Catalogue of Microorganisms (GCM) 10K type strain sequencing project: providing services to taxonomists for standard genome sequencing and annotation.</title>
        <authorList>
            <consortium name="The Broad Institute Genomics Platform"/>
            <consortium name="The Broad Institute Genome Sequencing Center for Infectious Disease"/>
            <person name="Wu L."/>
            <person name="Ma J."/>
        </authorList>
    </citation>
    <scope>NUCLEOTIDE SEQUENCE [LARGE SCALE GENOMIC DNA]</scope>
    <source>
        <strain evidence="11">KCTC 42964</strain>
    </source>
</reference>
<dbReference type="InterPro" id="IPR003423">
    <property type="entry name" value="OMP_efflux"/>
</dbReference>
<dbReference type="SUPFAM" id="SSF56954">
    <property type="entry name" value="Outer membrane efflux proteins (OEP)"/>
    <property type="match status" value="1"/>
</dbReference>
<accession>A0ABV7L7D2</accession>
<dbReference type="InterPro" id="IPR051906">
    <property type="entry name" value="TolC-like"/>
</dbReference>
<evidence type="ECO:0000313" key="11">
    <source>
        <dbReference type="Proteomes" id="UP001595528"/>
    </source>
</evidence>
<comment type="subcellular location">
    <subcellularLocation>
        <location evidence="1">Cell outer membrane</location>
    </subcellularLocation>
</comment>
<evidence type="ECO:0000256" key="6">
    <source>
        <dbReference type="ARBA" id="ARBA00023136"/>
    </source>
</evidence>
<feature type="region of interest" description="Disordered" evidence="8">
    <location>
        <begin position="490"/>
        <end position="543"/>
    </location>
</feature>
<keyword evidence="3" id="KW-0813">Transport</keyword>
<comment type="similarity">
    <text evidence="2">Belongs to the outer membrane factor (OMF) (TC 1.B.17) family.</text>
</comment>
<evidence type="ECO:0000256" key="2">
    <source>
        <dbReference type="ARBA" id="ARBA00007613"/>
    </source>
</evidence>
<keyword evidence="7" id="KW-0998">Cell outer membrane</keyword>
<keyword evidence="11" id="KW-1185">Reference proteome</keyword>
<feature type="chain" id="PRO_5047145468" evidence="9">
    <location>
        <begin position="40"/>
        <end position="543"/>
    </location>
</feature>
<evidence type="ECO:0000256" key="3">
    <source>
        <dbReference type="ARBA" id="ARBA00022448"/>
    </source>
</evidence>
<feature type="compositionally biased region" description="Pro residues" evidence="8">
    <location>
        <begin position="506"/>
        <end position="516"/>
    </location>
</feature>
<evidence type="ECO:0000256" key="1">
    <source>
        <dbReference type="ARBA" id="ARBA00004442"/>
    </source>
</evidence>
<keyword evidence="9" id="KW-0732">Signal</keyword>
<name>A0ABV7L7D2_9PROT</name>
<evidence type="ECO:0000256" key="7">
    <source>
        <dbReference type="ARBA" id="ARBA00023237"/>
    </source>
</evidence>
<dbReference type="Gene3D" id="1.20.1600.10">
    <property type="entry name" value="Outer membrane efflux proteins (OEP)"/>
    <property type="match status" value="1"/>
</dbReference>
<protein>
    <submittedName>
        <fullName evidence="10">TolC family protein</fullName>
    </submittedName>
</protein>
<dbReference type="PANTHER" id="PTHR30026:SF22">
    <property type="entry name" value="OUTER MEMBRANE EFFLUX PROTEIN"/>
    <property type="match status" value="1"/>
</dbReference>
<organism evidence="10 11">
    <name type="scientific">Marinibaculum pumilum</name>
    <dbReference type="NCBI Taxonomy" id="1766165"/>
    <lineage>
        <taxon>Bacteria</taxon>
        <taxon>Pseudomonadati</taxon>
        <taxon>Pseudomonadota</taxon>
        <taxon>Alphaproteobacteria</taxon>
        <taxon>Rhodospirillales</taxon>
        <taxon>Rhodospirillaceae</taxon>
        <taxon>Marinibaculum</taxon>
    </lineage>
</organism>
<dbReference type="Proteomes" id="UP001595528">
    <property type="component" value="Unassembled WGS sequence"/>
</dbReference>
<dbReference type="PANTHER" id="PTHR30026">
    <property type="entry name" value="OUTER MEMBRANE PROTEIN TOLC"/>
    <property type="match status" value="1"/>
</dbReference>
<evidence type="ECO:0000256" key="9">
    <source>
        <dbReference type="SAM" id="SignalP"/>
    </source>
</evidence>
<keyword evidence="5" id="KW-0812">Transmembrane</keyword>
<dbReference type="RefSeq" id="WP_379905097.1">
    <property type="nucleotide sequence ID" value="NZ_JBHRTR010000036.1"/>
</dbReference>
<gene>
    <name evidence="10" type="ORF">ACFOGJ_23205</name>
</gene>
<evidence type="ECO:0000256" key="8">
    <source>
        <dbReference type="SAM" id="MobiDB-lite"/>
    </source>
</evidence>
<proteinExistence type="inferred from homology"/>
<evidence type="ECO:0000256" key="4">
    <source>
        <dbReference type="ARBA" id="ARBA00022452"/>
    </source>
</evidence>
<comment type="caution">
    <text evidence="10">The sequence shown here is derived from an EMBL/GenBank/DDBJ whole genome shotgun (WGS) entry which is preliminary data.</text>
</comment>
<dbReference type="EMBL" id="JBHRTR010000036">
    <property type="protein sequence ID" value="MFC3230177.1"/>
    <property type="molecule type" value="Genomic_DNA"/>
</dbReference>
<feature type="signal peptide" evidence="9">
    <location>
        <begin position="1"/>
        <end position="39"/>
    </location>
</feature>
<sequence>MTPSRERTSRPFRAAAPLCHALLLSAALLAAAGGASALAQPADGAATLALRQQVTEAVDSHDRVLGARADLEAAQQLARSALGGWYPTLDVTGKLGRARVDEPTSPATTLNPRGVSLTISQLLWDFGASNADIEKARLQLGQSEAALQRTRQSVLAEALSAHVALVRAADVLAFATQSVENIRRQTGLEEVRIQVGAGYTTDLLQAKTQLAGAEARRVAAIGALQEARNRYRAVYGEAPAETEALTGLGIQAASLPPLLQDAIDLAFEGNPQVREAVLQVAVAQQDRRRVRADELFPTLELKGESKMEEDVNGTAGYRGEQSVRLEMNFGLNLGLTALNDLRAAQADIVSSSRALADLRRTIEEAVRNSWQRLDTAELRSRLLFDQAEIARAFLDVAVQERALGQRSLIDVLSGETALINAQSDAVSAEAEVVLAAVELLAATGQLDVEDVVARERPERTILLARDPPTAEQLLREGLPGTGETAAQILGPDGGGPRGEVGITAPATPPVPLPRPRPGVIGGPAPLQDGAARRNPLIDWARQE</sequence>
<keyword evidence="6" id="KW-0472">Membrane</keyword>
<keyword evidence="4" id="KW-1134">Transmembrane beta strand</keyword>